<dbReference type="InterPro" id="IPR051686">
    <property type="entry name" value="Lipoprotein_DolP"/>
</dbReference>
<dbReference type="PROSITE" id="PS50914">
    <property type="entry name" value="BON"/>
    <property type="match status" value="3"/>
</dbReference>
<feature type="signal peptide" evidence="1">
    <location>
        <begin position="1"/>
        <end position="23"/>
    </location>
</feature>
<evidence type="ECO:0000256" key="1">
    <source>
        <dbReference type="SAM" id="SignalP"/>
    </source>
</evidence>
<dbReference type="PANTHER" id="PTHR34606:SF15">
    <property type="entry name" value="BON DOMAIN-CONTAINING PROTEIN"/>
    <property type="match status" value="1"/>
</dbReference>
<keyword evidence="1" id="KW-0732">Signal</keyword>
<evidence type="ECO:0000313" key="4">
    <source>
        <dbReference type="Proteomes" id="UP000324760"/>
    </source>
</evidence>
<dbReference type="InterPro" id="IPR014004">
    <property type="entry name" value="Transpt-assoc_nodulatn_dom_bac"/>
</dbReference>
<dbReference type="OrthoDB" id="8910395at2"/>
<organism evidence="3 4">
    <name type="scientific">Neptunomonas concharum</name>
    <dbReference type="NCBI Taxonomy" id="1031538"/>
    <lineage>
        <taxon>Bacteria</taxon>
        <taxon>Pseudomonadati</taxon>
        <taxon>Pseudomonadota</taxon>
        <taxon>Gammaproteobacteria</taxon>
        <taxon>Oceanospirillales</taxon>
        <taxon>Oceanospirillaceae</taxon>
        <taxon>Neptunomonas</taxon>
    </lineage>
</organism>
<dbReference type="EMBL" id="CP043869">
    <property type="protein sequence ID" value="QEQ97507.1"/>
    <property type="molecule type" value="Genomic_DNA"/>
</dbReference>
<dbReference type="Gene3D" id="3.30.1340.30">
    <property type="match status" value="3"/>
</dbReference>
<evidence type="ECO:0000313" key="3">
    <source>
        <dbReference type="EMBL" id="QEQ97507.1"/>
    </source>
</evidence>
<feature type="domain" description="BON" evidence="2">
    <location>
        <begin position="196"/>
        <end position="264"/>
    </location>
</feature>
<dbReference type="Proteomes" id="UP000324760">
    <property type="component" value="Chromosome"/>
</dbReference>
<keyword evidence="4" id="KW-1185">Reference proteome</keyword>
<gene>
    <name evidence="3" type="ORF">F0U83_12705</name>
</gene>
<protein>
    <submittedName>
        <fullName evidence="3">BON domain-containing protein</fullName>
    </submittedName>
</protein>
<accession>A0A5P1RD31</accession>
<dbReference type="PANTHER" id="PTHR34606">
    <property type="entry name" value="BON DOMAIN-CONTAINING PROTEIN"/>
    <property type="match status" value="1"/>
</dbReference>
<reference evidence="3 4" key="1">
    <citation type="journal article" date="2019" name="Biochem. Eng. J.">
        <title>Metabolic engineering of the marine bacteria Neptunomonas concharum for the production of acetoin and meso-2,3-butanediol from acetate.</title>
        <authorList>
            <person name="Li W."/>
            <person name="Pu N."/>
            <person name="Liu C.-X."/>
            <person name="Yuan Q.-P."/>
            <person name="Li Z.-J."/>
        </authorList>
    </citation>
    <scope>NUCLEOTIDE SEQUENCE [LARGE SCALE GENOMIC DNA]</scope>
    <source>
        <strain evidence="3 4">JCM17730</strain>
    </source>
</reference>
<evidence type="ECO:0000259" key="2">
    <source>
        <dbReference type="PROSITE" id="PS50914"/>
    </source>
</evidence>
<dbReference type="InterPro" id="IPR007055">
    <property type="entry name" value="BON_dom"/>
</dbReference>
<sequence>MNTKKKLLATMTISALVSVPAMANTWEGEAKDAWLDGKVETALMMNTQINSFRIDTDVNNGVAILSGEIDTKAKRDLALQLASNVDGIKEVRNQITVAPDPKEKSWKGSAKDAWIDGRVETALMFNTEVNNFKIDTEVNNGIVMLTGEVGSEAKKDLAGRIAAKVDGVSSVINKLTVKEGYEGEANEGSTFARKMRDMAVTAGLNIEFAAHSELEATRIDIDTKNGAVELTGEVKSQAAKDLAVEIAKGYDDVTSVKDNLRVVN</sequence>
<dbReference type="KEGG" id="ncu:F0U83_12705"/>
<feature type="chain" id="PRO_5024960282" evidence="1">
    <location>
        <begin position="24"/>
        <end position="264"/>
    </location>
</feature>
<dbReference type="Pfam" id="PF04972">
    <property type="entry name" value="BON"/>
    <property type="match status" value="3"/>
</dbReference>
<dbReference type="SMART" id="SM00749">
    <property type="entry name" value="BON"/>
    <property type="match status" value="3"/>
</dbReference>
<dbReference type="RefSeq" id="WP_138986853.1">
    <property type="nucleotide sequence ID" value="NZ_CP043869.1"/>
</dbReference>
<dbReference type="AlphaFoldDB" id="A0A5P1RD31"/>
<proteinExistence type="predicted"/>
<name>A0A5P1RD31_9GAMM</name>
<feature type="domain" description="BON" evidence="2">
    <location>
        <begin position="31"/>
        <end position="99"/>
    </location>
</feature>
<feature type="domain" description="BON" evidence="2">
    <location>
        <begin position="111"/>
        <end position="179"/>
    </location>
</feature>